<sequence length="107" mass="12520">MEITKKTGATASSFFQMPLHYPRYTKKDYQNMPEWQLDMLLAEYGLPVNGDLAFKREFAMGAFLWPDSSNHQEPRNFCPSYGLEHDSSPFYNKFKIVKFLYRVLGHG</sequence>
<keyword evidence="3" id="KW-1185">Reference proteome</keyword>
<protein>
    <recommendedName>
        <fullName evidence="1">DUF7722 domain-containing protein</fullName>
    </recommendedName>
</protein>
<dbReference type="Proteomes" id="UP001174677">
    <property type="component" value="Chromosome 8"/>
</dbReference>
<evidence type="ECO:0000313" key="3">
    <source>
        <dbReference type="Proteomes" id="UP001174677"/>
    </source>
</evidence>
<organism evidence="2 3">
    <name type="scientific">Hevea brasiliensis</name>
    <name type="common">Para rubber tree</name>
    <name type="synonym">Siphonia brasiliensis</name>
    <dbReference type="NCBI Taxonomy" id="3981"/>
    <lineage>
        <taxon>Eukaryota</taxon>
        <taxon>Viridiplantae</taxon>
        <taxon>Streptophyta</taxon>
        <taxon>Embryophyta</taxon>
        <taxon>Tracheophyta</taxon>
        <taxon>Spermatophyta</taxon>
        <taxon>Magnoliopsida</taxon>
        <taxon>eudicotyledons</taxon>
        <taxon>Gunneridae</taxon>
        <taxon>Pentapetalae</taxon>
        <taxon>rosids</taxon>
        <taxon>fabids</taxon>
        <taxon>Malpighiales</taxon>
        <taxon>Euphorbiaceae</taxon>
        <taxon>Crotonoideae</taxon>
        <taxon>Micrandreae</taxon>
        <taxon>Hevea</taxon>
    </lineage>
</organism>
<dbReference type="PANTHER" id="PTHR33513:SF45">
    <property type="entry name" value="CYTOPLASMIC TRNA 2-THIOLATION PROTEIN"/>
    <property type="match status" value="1"/>
</dbReference>
<comment type="caution">
    <text evidence="2">The sequence shown here is derived from an EMBL/GenBank/DDBJ whole genome shotgun (WGS) entry which is preliminary data.</text>
</comment>
<name>A0ABQ9M671_HEVBR</name>
<dbReference type="EMBL" id="JARPOI010000008">
    <property type="protein sequence ID" value="KAJ9175762.1"/>
    <property type="molecule type" value="Genomic_DNA"/>
</dbReference>
<proteinExistence type="predicted"/>
<evidence type="ECO:0000313" key="2">
    <source>
        <dbReference type="EMBL" id="KAJ9175762.1"/>
    </source>
</evidence>
<dbReference type="InterPro" id="IPR056139">
    <property type="entry name" value="DUF7722"/>
</dbReference>
<evidence type="ECO:0000259" key="1">
    <source>
        <dbReference type="Pfam" id="PF24847"/>
    </source>
</evidence>
<dbReference type="Pfam" id="PF24847">
    <property type="entry name" value="DUF7722"/>
    <property type="match status" value="1"/>
</dbReference>
<gene>
    <name evidence="2" type="ORF">P3X46_014283</name>
</gene>
<accession>A0ABQ9M671</accession>
<reference evidence="2 3" key="1">
    <citation type="journal article" date="2023" name="Plant Biotechnol. J.">
        <title>Chromosome-level wild Hevea brasiliensis genome provides new tools for genomic-assisted breeding and valuable loci to elevate rubber yield.</title>
        <authorList>
            <person name="Cheng H."/>
            <person name="Song X."/>
            <person name="Hu Y."/>
            <person name="Wu T."/>
            <person name="Yang Q."/>
            <person name="An Z."/>
            <person name="Feng S."/>
            <person name="Deng Z."/>
            <person name="Wu W."/>
            <person name="Zeng X."/>
            <person name="Tu M."/>
            <person name="Wang X."/>
            <person name="Huang H."/>
        </authorList>
    </citation>
    <scope>NUCLEOTIDE SEQUENCE [LARGE SCALE GENOMIC DNA]</scope>
    <source>
        <strain evidence="2">MT/VB/25A 57/8</strain>
    </source>
</reference>
<dbReference type="PANTHER" id="PTHR33513">
    <property type="entry name" value="OS06G0523300 PROTEIN"/>
    <property type="match status" value="1"/>
</dbReference>
<feature type="domain" description="DUF7722" evidence="1">
    <location>
        <begin position="21"/>
        <end position="66"/>
    </location>
</feature>